<dbReference type="EMBL" id="AQHZ01000001">
    <property type="protein sequence ID" value="ENO19197.1"/>
    <property type="molecule type" value="Genomic_DNA"/>
</dbReference>
<dbReference type="InterPro" id="IPR007561">
    <property type="entry name" value="Cell_div_SepF/SepF-rel"/>
</dbReference>
<evidence type="ECO:0000256" key="2">
    <source>
        <dbReference type="ARBA" id="ARBA00023210"/>
    </source>
</evidence>
<accession>N6X7B2</accession>
<dbReference type="Proteomes" id="UP000013015">
    <property type="component" value="Unassembled WGS sequence"/>
</dbReference>
<dbReference type="STRING" id="888050.HMPREF9004_0116"/>
<evidence type="ECO:0000256" key="5">
    <source>
        <dbReference type="HAMAP-Rule" id="MF_01197"/>
    </source>
</evidence>
<evidence type="ECO:0000256" key="4">
    <source>
        <dbReference type="ARBA" id="ARBA00044936"/>
    </source>
</evidence>
<dbReference type="PANTHER" id="PTHR35798">
    <property type="entry name" value="CELL DIVISION PROTEIN SEPF"/>
    <property type="match status" value="1"/>
</dbReference>
<organism evidence="6 7">
    <name type="scientific">Schaalia cardiffensis F0333</name>
    <dbReference type="NCBI Taxonomy" id="888050"/>
    <lineage>
        <taxon>Bacteria</taxon>
        <taxon>Bacillati</taxon>
        <taxon>Actinomycetota</taxon>
        <taxon>Actinomycetes</taxon>
        <taxon>Actinomycetales</taxon>
        <taxon>Actinomycetaceae</taxon>
        <taxon>Schaalia</taxon>
    </lineage>
</organism>
<dbReference type="AlphaFoldDB" id="N6X7B2"/>
<comment type="function">
    <text evidence="4 5">Cell division protein that is part of the divisome complex and is recruited early to the Z-ring. Probably stimulates Z-ring formation, perhaps through the cross-linking of FtsZ protofilaments. Its function overlaps with FtsA.</text>
</comment>
<keyword evidence="2 5" id="KW-0717">Septation</keyword>
<name>N6X7B2_9ACTO</name>
<evidence type="ECO:0000256" key="3">
    <source>
        <dbReference type="ARBA" id="ARBA00023306"/>
    </source>
</evidence>
<protein>
    <recommendedName>
        <fullName evidence="5">Cell division protein SepF</fullName>
    </recommendedName>
</protein>
<dbReference type="HOGENOM" id="CLU_078499_0_2_11"/>
<dbReference type="GO" id="GO:0043093">
    <property type="term" value="P:FtsZ-dependent cytokinesis"/>
    <property type="evidence" value="ECO:0007669"/>
    <property type="project" value="UniProtKB-UniRule"/>
</dbReference>
<evidence type="ECO:0000256" key="1">
    <source>
        <dbReference type="ARBA" id="ARBA00022618"/>
    </source>
</evidence>
<dbReference type="GO" id="GO:0005737">
    <property type="term" value="C:cytoplasm"/>
    <property type="evidence" value="ECO:0007669"/>
    <property type="project" value="UniProtKB-SubCell"/>
</dbReference>
<comment type="similarity">
    <text evidence="5">Belongs to the SepF family.</text>
</comment>
<dbReference type="GO" id="GO:0000917">
    <property type="term" value="P:division septum assembly"/>
    <property type="evidence" value="ECO:0007669"/>
    <property type="project" value="UniProtKB-KW"/>
</dbReference>
<proteinExistence type="inferred from homology"/>
<keyword evidence="3 5" id="KW-0131">Cell cycle</keyword>
<dbReference type="InterPro" id="IPR038594">
    <property type="entry name" value="SepF-like_sf"/>
</dbReference>
<reference evidence="6 7" key="1">
    <citation type="submission" date="2013-03" db="EMBL/GenBank/DDBJ databases">
        <title>Reference genome for the Human Microbiome Project.</title>
        <authorList>
            <person name="Aqrawi P."/>
            <person name="Ayvaz T."/>
            <person name="Bess C."/>
            <person name="Blankenburg K."/>
            <person name="Coyle M."/>
            <person name="Deng J."/>
            <person name="Forbes L."/>
            <person name="Fowler G."/>
            <person name="Francisco L."/>
            <person name="Fu Q."/>
            <person name="Gibbs R."/>
            <person name="Gross S."/>
            <person name="Gubbala S."/>
            <person name="Hale W."/>
            <person name="Hemphill L."/>
            <person name="Highlander S."/>
            <person name="Hirani K."/>
            <person name="Jackson L."/>
            <person name="Jakkamsetti A."/>
            <person name="Javaid M."/>
            <person name="Jayaseelan J.C."/>
            <person name="Jiang H."/>
            <person name="Joshi V."/>
            <person name="Korchina V."/>
            <person name="Kovar C."/>
            <person name="Lara F."/>
            <person name="Lee S."/>
            <person name="Liu Y."/>
            <person name="Mata R."/>
            <person name="Mathew T."/>
            <person name="Munidasa M."/>
            <person name="Muzny D."/>
            <person name="Nazareth L."/>
            <person name="Ngo R."/>
            <person name="Nguyen L."/>
            <person name="Nguyen N."/>
            <person name="Okwuonu G."/>
            <person name="Ongeri F."/>
            <person name="Palculict T."/>
            <person name="Patil S."/>
            <person name="Petrosino J."/>
            <person name="Pham C."/>
            <person name="Pham P."/>
            <person name="Pu L.-L."/>
            <person name="Qin X."/>
            <person name="Qu J."/>
            <person name="Reid J."/>
            <person name="Ross M."/>
            <person name="Ruth R."/>
            <person name="Saada N."/>
            <person name="San Lucas F."/>
            <person name="Santibanez J."/>
            <person name="Shang Y."/>
            <person name="Simmons D."/>
            <person name="Song X.-Z."/>
            <person name="Tang L.-Y."/>
            <person name="Thornton R."/>
            <person name="Warren J."/>
            <person name="Weissenberger G."/>
            <person name="Wilczek-Boney K."/>
            <person name="Worley K."/>
            <person name="Youmans B."/>
            <person name="Zhang J."/>
            <person name="Zhang L."/>
            <person name="Zhao Z."/>
            <person name="Zhou C."/>
            <person name="Zhu D."/>
            <person name="Zhu Y."/>
        </authorList>
    </citation>
    <scope>NUCLEOTIDE SEQUENCE [LARGE SCALE GENOMIC DNA]</scope>
    <source>
        <strain evidence="6 7">F0333</strain>
    </source>
</reference>
<dbReference type="HAMAP" id="MF_01197">
    <property type="entry name" value="SepF"/>
    <property type="match status" value="1"/>
</dbReference>
<dbReference type="eggNOG" id="COG1799">
    <property type="taxonomic scope" value="Bacteria"/>
</dbReference>
<sequence>MSRNVWEANTGEEKTMGDSFGARARRFMGWVPAEDLELDAEVFEQAEEPEEIAPVTELAPVERSFVSPIHRETREEAPAAEPTRIVTVHPEAYADALVIGEHFREGTPVIMNLTDTSEDEARRIIDFAGGLAFGLHGTLEKVTNRVFLLSPQAFEVIGEAQRSRRTTLLS</sequence>
<dbReference type="PANTHER" id="PTHR35798:SF1">
    <property type="entry name" value="CELL DIVISION PROTEIN SEPF"/>
    <property type="match status" value="1"/>
</dbReference>
<comment type="caution">
    <text evidence="6">The sequence shown here is derived from an EMBL/GenBank/DDBJ whole genome shotgun (WGS) entry which is preliminary data.</text>
</comment>
<comment type="subcellular location">
    <subcellularLocation>
        <location evidence="5">Cytoplasm</location>
    </subcellularLocation>
    <text evidence="5">Localizes to the division site, in a FtsZ-dependent manner.</text>
</comment>
<dbReference type="InterPro" id="IPR023052">
    <property type="entry name" value="Cell_div_SepF"/>
</dbReference>
<keyword evidence="1 5" id="KW-0132">Cell division</keyword>
<dbReference type="PATRIC" id="fig|888050.3.peg.116"/>
<gene>
    <name evidence="5" type="primary">sepF</name>
    <name evidence="6" type="ORF">HMPREF9004_0116</name>
</gene>
<dbReference type="Pfam" id="PF04472">
    <property type="entry name" value="SepF"/>
    <property type="match status" value="1"/>
</dbReference>
<dbReference type="Gene3D" id="3.30.110.150">
    <property type="entry name" value="SepF-like protein"/>
    <property type="match status" value="1"/>
</dbReference>
<keyword evidence="7" id="KW-1185">Reference proteome</keyword>
<comment type="subunit">
    <text evidence="5">Homodimer. Interacts with FtsZ.</text>
</comment>
<keyword evidence="5" id="KW-0963">Cytoplasm</keyword>
<evidence type="ECO:0000313" key="7">
    <source>
        <dbReference type="Proteomes" id="UP000013015"/>
    </source>
</evidence>
<evidence type="ECO:0000313" key="6">
    <source>
        <dbReference type="EMBL" id="ENO19197.1"/>
    </source>
</evidence>